<dbReference type="RefSeq" id="WP_172203918.1">
    <property type="nucleotide sequence ID" value="NZ_CP071060.1"/>
</dbReference>
<dbReference type="Gene3D" id="2.30.30.40">
    <property type="entry name" value="SH3 Domains"/>
    <property type="match status" value="2"/>
</dbReference>
<proteinExistence type="predicted"/>
<feature type="chain" id="PRO_5045580546" description="SH3 domain-containing protein" evidence="1">
    <location>
        <begin position="22"/>
        <end position="146"/>
    </location>
</feature>
<organism evidence="2 3">
    <name type="scientific">Niveibacterium microcysteis</name>
    <dbReference type="NCBI Taxonomy" id="2811415"/>
    <lineage>
        <taxon>Bacteria</taxon>
        <taxon>Pseudomonadati</taxon>
        <taxon>Pseudomonadota</taxon>
        <taxon>Betaproteobacteria</taxon>
        <taxon>Rhodocyclales</taxon>
        <taxon>Rhodocyclaceae</taxon>
        <taxon>Niveibacterium</taxon>
    </lineage>
</organism>
<dbReference type="Pfam" id="PF06347">
    <property type="entry name" value="SH3_4"/>
    <property type="match status" value="2"/>
</dbReference>
<evidence type="ECO:0000313" key="2">
    <source>
        <dbReference type="EMBL" id="QSI78292.1"/>
    </source>
</evidence>
<dbReference type="Proteomes" id="UP000663570">
    <property type="component" value="Chromosome"/>
</dbReference>
<keyword evidence="3" id="KW-1185">Reference proteome</keyword>
<protein>
    <recommendedName>
        <fullName evidence="4">SH3 domain-containing protein</fullName>
    </recommendedName>
</protein>
<sequence>MRALAAWLSAAAIAFPGAAAALEFRAVNEVAVLYDAPSKQGKKLFVIQRGTPVELIVGLDQWAKVRDASGGIAWIERKSLANARTVIVTAATADIYQQADAASPVAFRAEKDVILEFGEKLSSGWVRVKHRDGASGFARAQDVWGD</sequence>
<evidence type="ECO:0008006" key="4">
    <source>
        <dbReference type="Google" id="ProtNLM"/>
    </source>
</evidence>
<dbReference type="InterPro" id="IPR010466">
    <property type="entry name" value="DUF1058"/>
</dbReference>
<reference evidence="2 3" key="1">
    <citation type="submission" date="2021-02" db="EMBL/GenBank/DDBJ databases">
        <title>Niveibacterium changnyeongensis HC41.</title>
        <authorList>
            <person name="Kang M."/>
        </authorList>
    </citation>
    <scope>NUCLEOTIDE SEQUENCE [LARGE SCALE GENOMIC DNA]</scope>
    <source>
        <strain evidence="2 3">HC41</strain>
    </source>
</reference>
<accession>A0ABX7M982</accession>
<gene>
    <name evidence="2" type="ORF">JY500_06585</name>
</gene>
<keyword evidence="1" id="KW-0732">Signal</keyword>
<evidence type="ECO:0000313" key="3">
    <source>
        <dbReference type="Proteomes" id="UP000663570"/>
    </source>
</evidence>
<name>A0ABX7M982_9RHOO</name>
<dbReference type="EMBL" id="CP071060">
    <property type="protein sequence ID" value="QSI78292.1"/>
    <property type="molecule type" value="Genomic_DNA"/>
</dbReference>
<evidence type="ECO:0000256" key="1">
    <source>
        <dbReference type="SAM" id="SignalP"/>
    </source>
</evidence>
<feature type="signal peptide" evidence="1">
    <location>
        <begin position="1"/>
        <end position="21"/>
    </location>
</feature>